<dbReference type="Proteomes" id="UP000199356">
    <property type="component" value="Unassembled WGS sequence"/>
</dbReference>
<sequence>MGRFASIFAVVATAGLAWFRLAPTEPAVWHVDPLRAPVPAGSGWLLRSGDGNGDAQRFSQPPGEVLAALDDIALATPRTDRVAGSTGTGRLTYVTRSLVFGFPDYTTVQAAPAEGGTELTVFARQRFGAKDMGVNRKRVEDWMARLRKRLG</sequence>
<dbReference type="AlphaFoldDB" id="A0A1I5QMC5"/>
<evidence type="ECO:0000313" key="2">
    <source>
        <dbReference type="Proteomes" id="UP000199356"/>
    </source>
</evidence>
<keyword evidence="2" id="KW-1185">Reference proteome</keyword>
<dbReference type="EMBL" id="FOXA01000007">
    <property type="protein sequence ID" value="SFP47419.1"/>
    <property type="molecule type" value="Genomic_DNA"/>
</dbReference>
<evidence type="ECO:0008006" key="3">
    <source>
        <dbReference type="Google" id="ProtNLM"/>
    </source>
</evidence>
<evidence type="ECO:0000313" key="1">
    <source>
        <dbReference type="EMBL" id="SFP47419.1"/>
    </source>
</evidence>
<gene>
    <name evidence="1" type="ORF">SAMN04488047_10722</name>
</gene>
<reference evidence="1 2" key="1">
    <citation type="submission" date="2016-10" db="EMBL/GenBank/DDBJ databases">
        <authorList>
            <person name="de Groot N.N."/>
        </authorList>
    </citation>
    <scope>NUCLEOTIDE SEQUENCE [LARGE SCALE GENOMIC DNA]</scope>
    <source>
        <strain evidence="1 2">DSM 19547</strain>
    </source>
</reference>
<dbReference type="RefSeq" id="WP_093421203.1">
    <property type="nucleotide sequence ID" value="NZ_FOXA01000007.1"/>
</dbReference>
<dbReference type="InterPro" id="IPR010865">
    <property type="entry name" value="DUF1499"/>
</dbReference>
<dbReference type="STRING" id="441119.SAMN04488047_10722"/>
<dbReference type="Pfam" id="PF07386">
    <property type="entry name" value="DUF1499"/>
    <property type="match status" value="1"/>
</dbReference>
<organism evidence="1 2">
    <name type="scientific">Tranquillimonas alkanivorans</name>
    <dbReference type="NCBI Taxonomy" id="441119"/>
    <lineage>
        <taxon>Bacteria</taxon>
        <taxon>Pseudomonadati</taxon>
        <taxon>Pseudomonadota</taxon>
        <taxon>Alphaproteobacteria</taxon>
        <taxon>Rhodobacterales</taxon>
        <taxon>Roseobacteraceae</taxon>
        <taxon>Tranquillimonas</taxon>
    </lineage>
</organism>
<accession>A0A1I5QMC5</accession>
<proteinExistence type="predicted"/>
<dbReference type="OrthoDB" id="8479024at2"/>
<name>A0A1I5QMC5_9RHOB</name>
<protein>
    <recommendedName>
        <fullName evidence="3">DUF1499 domain-containing protein</fullName>
    </recommendedName>
</protein>